<feature type="chain" id="PRO_5045748077" description="Secreted protein" evidence="1">
    <location>
        <begin position="37"/>
        <end position="110"/>
    </location>
</feature>
<reference evidence="2 3" key="1">
    <citation type="journal article" date="2019" name="Int. J. Syst. Evol. Microbiol.">
        <title>The Global Catalogue of Microorganisms (GCM) 10K type strain sequencing project: providing services to taxonomists for standard genome sequencing and annotation.</title>
        <authorList>
            <consortium name="The Broad Institute Genomics Platform"/>
            <consortium name="The Broad Institute Genome Sequencing Center for Infectious Disease"/>
            <person name="Wu L."/>
            <person name="Ma J."/>
        </authorList>
    </citation>
    <scope>NUCLEOTIDE SEQUENCE [LARGE SCALE GENOMIC DNA]</scope>
    <source>
        <strain evidence="2 3">JCM 5067</strain>
    </source>
</reference>
<organism evidence="2 3">
    <name type="scientific">Streptomyces crystallinus</name>
    <dbReference type="NCBI Taxonomy" id="68191"/>
    <lineage>
        <taxon>Bacteria</taxon>
        <taxon>Bacillati</taxon>
        <taxon>Actinomycetota</taxon>
        <taxon>Actinomycetes</taxon>
        <taxon>Kitasatosporales</taxon>
        <taxon>Streptomycetaceae</taxon>
        <taxon>Streptomyces</taxon>
    </lineage>
</organism>
<dbReference type="EMBL" id="BAAACA010000038">
    <property type="protein sequence ID" value="GAA0617882.1"/>
    <property type="molecule type" value="Genomic_DNA"/>
</dbReference>
<evidence type="ECO:0008006" key="4">
    <source>
        <dbReference type="Google" id="ProtNLM"/>
    </source>
</evidence>
<protein>
    <recommendedName>
        <fullName evidence="4">Secreted protein</fullName>
    </recommendedName>
</protein>
<keyword evidence="1" id="KW-0732">Signal</keyword>
<evidence type="ECO:0000313" key="2">
    <source>
        <dbReference type="EMBL" id="GAA0617882.1"/>
    </source>
</evidence>
<accession>A0ABN1GS33</accession>
<proteinExistence type="predicted"/>
<dbReference type="RefSeq" id="WP_344077895.1">
    <property type="nucleotide sequence ID" value="NZ_BAAACA010000038.1"/>
</dbReference>
<keyword evidence="3" id="KW-1185">Reference proteome</keyword>
<name>A0ABN1GS33_9ACTN</name>
<dbReference type="Proteomes" id="UP001500668">
    <property type="component" value="Unassembled WGS sequence"/>
</dbReference>
<evidence type="ECO:0000313" key="3">
    <source>
        <dbReference type="Proteomes" id="UP001500668"/>
    </source>
</evidence>
<sequence length="110" mass="11909">MRGRRKKMMTSLLTAPLLLGGASVAVPVALATPASAAPHGCQSTKLDHATASSTCHFGPGQQRVVITCRDGVNDERYTFNGPWVQWYQTSKAACAAPYRQNISYITIEVR</sequence>
<gene>
    <name evidence="2" type="ORF">GCM10010394_55190</name>
</gene>
<feature type="signal peptide" evidence="1">
    <location>
        <begin position="1"/>
        <end position="36"/>
    </location>
</feature>
<evidence type="ECO:0000256" key="1">
    <source>
        <dbReference type="SAM" id="SignalP"/>
    </source>
</evidence>
<comment type="caution">
    <text evidence="2">The sequence shown here is derived from an EMBL/GenBank/DDBJ whole genome shotgun (WGS) entry which is preliminary data.</text>
</comment>